<organism evidence="1">
    <name type="scientific">Arion vulgaris</name>
    <dbReference type="NCBI Taxonomy" id="1028688"/>
    <lineage>
        <taxon>Eukaryota</taxon>
        <taxon>Metazoa</taxon>
        <taxon>Spiralia</taxon>
        <taxon>Lophotrochozoa</taxon>
        <taxon>Mollusca</taxon>
        <taxon>Gastropoda</taxon>
        <taxon>Heterobranchia</taxon>
        <taxon>Euthyneura</taxon>
        <taxon>Panpulmonata</taxon>
        <taxon>Eupulmonata</taxon>
        <taxon>Stylommatophora</taxon>
        <taxon>Helicina</taxon>
        <taxon>Arionoidea</taxon>
        <taxon>Arionidae</taxon>
        <taxon>Arion</taxon>
    </lineage>
</organism>
<proteinExistence type="predicted"/>
<evidence type="ECO:0000313" key="1">
    <source>
        <dbReference type="EMBL" id="CEK85524.1"/>
    </source>
</evidence>
<sequence>MVPGKIMKTKWQCWLQQNVVTNIHQLKSDSCSLKSHWKLKITKSILSSHIHKEQQICEYIETYY</sequence>
<dbReference type="AlphaFoldDB" id="A0A0B7AX24"/>
<protein>
    <submittedName>
        <fullName evidence="1">Uncharacterized protein</fullName>
    </submittedName>
</protein>
<reference evidence="1" key="1">
    <citation type="submission" date="2014-12" db="EMBL/GenBank/DDBJ databases">
        <title>Insight into the proteome of Arion vulgaris.</title>
        <authorList>
            <person name="Aradska J."/>
            <person name="Bulat T."/>
            <person name="Smidak R."/>
            <person name="Sarate P."/>
            <person name="Gangsoo J."/>
            <person name="Sialana F."/>
            <person name="Bilban M."/>
            <person name="Lubec G."/>
        </authorList>
    </citation>
    <scope>NUCLEOTIDE SEQUENCE</scope>
    <source>
        <tissue evidence="1">Skin</tissue>
    </source>
</reference>
<accession>A0A0B7AX24</accession>
<dbReference type="EMBL" id="HACG01038659">
    <property type="protein sequence ID" value="CEK85524.1"/>
    <property type="molecule type" value="Transcribed_RNA"/>
</dbReference>
<gene>
    <name evidence="1" type="primary">ORF148678</name>
</gene>
<name>A0A0B7AX24_9EUPU</name>